<reference evidence="2" key="1">
    <citation type="journal article" date="2019" name="Int. J. Syst. Evol. Microbiol.">
        <title>The Global Catalogue of Microorganisms (GCM) 10K type strain sequencing project: providing services to taxonomists for standard genome sequencing and annotation.</title>
        <authorList>
            <consortium name="The Broad Institute Genomics Platform"/>
            <consortium name="The Broad Institute Genome Sequencing Center for Infectious Disease"/>
            <person name="Wu L."/>
            <person name="Ma J."/>
        </authorList>
    </citation>
    <scope>NUCLEOTIDE SEQUENCE [LARGE SCALE GENOMIC DNA]</scope>
    <source>
        <strain evidence="2">KCTC 42087</strain>
    </source>
</reference>
<accession>A0ABW0ZZG2</accession>
<comment type="caution">
    <text evidence="1">The sequence shown here is derived from an EMBL/GenBank/DDBJ whole genome shotgun (WGS) entry which is preliminary data.</text>
</comment>
<dbReference type="Proteomes" id="UP001596074">
    <property type="component" value="Unassembled WGS sequence"/>
</dbReference>
<keyword evidence="2" id="KW-1185">Reference proteome</keyword>
<evidence type="ECO:0000313" key="2">
    <source>
        <dbReference type="Proteomes" id="UP001596074"/>
    </source>
</evidence>
<proteinExistence type="predicted"/>
<protein>
    <submittedName>
        <fullName evidence="1">Uncharacterized protein</fullName>
    </submittedName>
</protein>
<name>A0ABW0ZZG2_9ACTN</name>
<organism evidence="1 2">
    <name type="scientific">Actinomadura rugatobispora</name>
    <dbReference type="NCBI Taxonomy" id="1994"/>
    <lineage>
        <taxon>Bacteria</taxon>
        <taxon>Bacillati</taxon>
        <taxon>Actinomycetota</taxon>
        <taxon>Actinomycetes</taxon>
        <taxon>Streptosporangiales</taxon>
        <taxon>Thermomonosporaceae</taxon>
        <taxon>Actinomadura</taxon>
    </lineage>
</organism>
<gene>
    <name evidence="1" type="ORF">ACFPZN_11600</name>
</gene>
<dbReference type="EMBL" id="JBHSON010000013">
    <property type="protein sequence ID" value="MFC5746255.1"/>
    <property type="molecule type" value="Genomic_DNA"/>
</dbReference>
<dbReference type="RefSeq" id="WP_378281878.1">
    <property type="nucleotide sequence ID" value="NZ_JBHSON010000013.1"/>
</dbReference>
<evidence type="ECO:0000313" key="1">
    <source>
        <dbReference type="EMBL" id="MFC5746255.1"/>
    </source>
</evidence>
<sequence length="111" mass="12264">MNHMLNPPAPPPATAEEVRIERGRLRRLQTELPAAAGPLEKAVAELVGLQVAEASFTSFTYSLAIAYNEVEAYTLRELRHRAEETVEIQDGVRYSADAWEAAEQASAPRMV</sequence>